<protein>
    <submittedName>
        <fullName evidence="1">Uncharacterized protein</fullName>
    </submittedName>
</protein>
<sequence length="59" mass="6527">MLMARIISRAATQSGGWPYPRSLKLRTGEQLFQGSPLRPSPIESCQQAGLLLSRSLTIR</sequence>
<dbReference type="KEGG" id="pmf:P9303_29221"/>
<reference evidence="1 2" key="1">
    <citation type="journal article" date="2007" name="PLoS Genet.">
        <title>Patterns and implications of gene gain and loss in the evolution of Prochlorococcus.</title>
        <authorList>
            <person name="Kettler G.C."/>
            <person name="Martiny A.C."/>
            <person name="Huang K."/>
            <person name="Zucker J."/>
            <person name="Coleman M.L."/>
            <person name="Rodrigue S."/>
            <person name="Chen F."/>
            <person name="Lapidus A."/>
            <person name="Ferriera S."/>
            <person name="Johnson J."/>
            <person name="Steglich C."/>
            <person name="Church G.M."/>
            <person name="Richardson P."/>
            <person name="Chisholm S.W."/>
        </authorList>
    </citation>
    <scope>NUCLEOTIDE SEQUENCE [LARGE SCALE GENOMIC DNA]</scope>
    <source>
        <strain evidence="1 2">MIT 9303</strain>
    </source>
</reference>
<evidence type="ECO:0000313" key="1">
    <source>
        <dbReference type="EMBL" id="ABM79652.1"/>
    </source>
</evidence>
<dbReference type="STRING" id="59922.P9303_29221"/>
<evidence type="ECO:0000313" key="2">
    <source>
        <dbReference type="Proteomes" id="UP000002274"/>
    </source>
</evidence>
<dbReference type="AlphaFoldDB" id="A2CDU2"/>
<dbReference type="EMBL" id="CP000554">
    <property type="protein sequence ID" value="ABM79652.1"/>
    <property type="molecule type" value="Genomic_DNA"/>
</dbReference>
<dbReference type="Proteomes" id="UP000002274">
    <property type="component" value="Chromosome"/>
</dbReference>
<accession>A2CDU2</accession>
<organism evidence="1 2">
    <name type="scientific">Prochlorococcus marinus (strain MIT 9303)</name>
    <dbReference type="NCBI Taxonomy" id="59922"/>
    <lineage>
        <taxon>Bacteria</taxon>
        <taxon>Bacillati</taxon>
        <taxon>Cyanobacteriota</taxon>
        <taxon>Cyanophyceae</taxon>
        <taxon>Synechococcales</taxon>
        <taxon>Prochlorococcaceae</taxon>
        <taxon>Prochlorococcus</taxon>
    </lineage>
</organism>
<dbReference type="HOGENOM" id="CLU_2956983_0_0_3"/>
<name>A2CDU2_PROM3</name>
<gene>
    <name evidence="1" type="ordered locus">P9303_29221</name>
</gene>
<proteinExistence type="predicted"/>